<dbReference type="CTD" id="9605"/>
<dbReference type="PANTHER" id="PTHR23101:SF98">
    <property type="entry name" value="VPS9 DOMAIN-CONTAINING PROTEIN 1"/>
    <property type="match status" value="1"/>
</dbReference>
<evidence type="ECO:0000259" key="2">
    <source>
        <dbReference type="PROSITE" id="PS51205"/>
    </source>
</evidence>
<dbReference type="GeneTree" id="ENSGT00390000015057"/>
<reference evidence="3" key="3">
    <citation type="submission" date="2025-09" db="UniProtKB">
        <authorList>
            <consortium name="Ensembl"/>
        </authorList>
    </citation>
    <scope>IDENTIFICATION</scope>
</reference>
<dbReference type="SUPFAM" id="SSF109993">
    <property type="entry name" value="VPS9 domain"/>
    <property type="match status" value="1"/>
</dbReference>
<accession>A0A8C4TC22</accession>
<dbReference type="Ensembl" id="ENSECRT00000027775.1">
    <property type="protein sequence ID" value="ENSECRP00000027201.1"/>
    <property type="gene ID" value="ENSECRG00000018407.1"/>
</dbReference>
<dbReference type="SMART" id="SM00167">
    <property type="entry name" value="VPS9"/>
    <property type="match status" value="1"/>
</dbReference>
<evidence type="ECO:0000256" key="1">
    <source>
        <dbReference type="SAM" id="MobiDB-lite"/>
    </source>
</evidence>
<dbReference type="GO" id="GO:0016192">
    <property type="term" value="P:vesicle-mediated transport"/>
    <property type="evidence" value="ECO:0007669"/>
    <property type="project" value="InterPro"/>
</dbReference>
<evidence type="ECO:0000313" key="3">
    <source>
        <dbReference type="Ensembl" id="ENSECRP00000027201.1"/>
    </source>
</evidence>
<dbReference type="InterPro" id="IPR037191">
    <property type="entry name" value="VPS9_dom_sf"/>
</dbReference>
<dbReference type="RefSeq" id="XP_028665715.2">
    <property type="nucleotide sequence ID" value="XM_028809882.2"/>
</dbReference>
<organism evidence="3 4">
    <name type="scientific">Erpetoichthys calabaricus</name>
    <name type="common">Rope fish</name>
    <name type="synonym">Calamoichthys calabaricus</name>
    <dbReference type="NCBI Taxonomy" id="27687"/>
    <lineage>
        <taxon>Eukaryota</taxon>
        <taxon>Metazoa</taxon>
        <taxon>Chordata</taxon>
        <taxon>Craniata</taxon>
        <taxon>Vertebrata</taxon>
        <taxon>Euteleostomi</taxon>
        <taxon>Actinopterygii</taxon>
        <taxon>Polypteriformes</taxon>
        <taxon>Polypteridae</taxon>
        <taxon>Erpetoichthys</taxon>
    </lineage>
</organism>
<protein>
    <submittedName>
        <fullName evidence="3">VPS9 domain containing 1</fullName>
    </submittedName>
</protein>
<reference evidence="3" key="2">
    <citation type="submission" date="2025-08" db="UniProtKB">
        <authorList>
            <consortium name="Ensembl"/>
        </authorList>
    </citation>
    <scope>IDENTIFICATION</scope>
</reference>
<dbReference type="OrthoDB" id="10264848at2759"/>
<dbReference type="Pfam" id="PF02204">
    <property type="entry name" value="VPS9"/>
    <property type="match status" value="1"/>
</dbReference>
<dbReference type="Gene3D" id="1.20.1050.80">
    <property type="entry name" value="VPS9 domain"/>
    <property type="match status" value="1"/>
</dbReference>
<dbReference type="SUPFAM" id="SSF116846">
    <property type="entry name" value="MIT domain"/>
    <property type="match status" value="1"/>
</dbReference>
<dbReference type="PROSITE" id="PS51205">
    <property type="entry name" value="VPS9"/>
    <property type="match status" value="1"/>
</dbReference>
<sequence>MVGSAMAAPLQNAMKLANVAIQLDTQNRHKDAYCEYLKSINYISQALLDEAVTQDGTEIVTADAQKMLKLAEQCLERAKSTATKLGKLEEKPAALEQHRPTCKPGHRRVLSDGGQATSPFLPPEIFEKMQIADTQNTKKELTPMEEASRLNQKLKATYEARLARLNPSQAMQKTSLTLSLQRQMMENLIIAKARQDALQRKVEERRLRLQEEANRRFSSSACLTSEEQEQRIFYTSILEYDQDHDWPRNWKSKLKKNPDDLSLVVGLLSCILSCPEHPVMKLLKKLQYRIYNKLYSIVSRANCSHNLVQKSPAHVASIGKQHSMKASHSIHCMQSLQENNQMNNEKMKHSVSVTSLPLIEDYNANTDSRVQQQTQHMNNQETSTLSAVDKDGSFEDLEQFLPQFQGQPESLPNLSSQIPGEFLVLSLENDNLPQQLKDIVKDIHNSIDRLLSLCILSFETLNNAAAKDQCLAILEEAFFTPIWTLLLALFRKVYINRELAFERSMALYKNMKPCDIGVKSKLFPSESSPPSGCYPYEAAVIELKQISKFCCPQKKLECIVKALRLICECAEEYRNSNEPSTSHTSAAIGADDLLPILSYVALKSNFPQLVSECAALEEFIHEGYLIGEEGYCLTSMQSAIAFVESLHKGGAPNRKSATCCDVGVGCRSLRFFRQLRRR</sequence>
<dbReference type="Gene3D" id="1.20.58.80">
    <property type="entry name" value="Phosphotransferase system, lactose/cellobiose-type IIA subunit"/>
    <property type="match status" value="1"/>
</dbReference>
<dbReference type="InterPro" id="IPR003123">
    <property type="entry name" value="VPS9"/>
</dbReference>
<feature type="region of interest" description="Disordered" evidence="1">
    <location>
        <begin position="93"/>
        <end position="117"/>
    </location>
</feature>
<dbReference type="InterPro" id="IPR036181">
    <property type="entry name" value="MIT_dom_sf"/>
</dbReference>
<dbReference type="PANTHER" id="PTHR23101">
    <property type="entry name" value="RAB GDP/GTP EXCHANGE FACTOR"/>
    <property type="match status" value="1"/>
</dbReference>
<dbReference type="GO" id="GO:0030139">
    <property type="term" value="C:endocytic vesicle"/>
    <property type="evidence" value="ECO:0007669"/>
    <property type="project" value="TreeGrafter"/>
</dbReference>
<dbReference type="GO" id="GO:0005085">
    <property type="term" value="F:guanyl-nucleotide exchange factor activity"/>
    <property type="evidence" value="ECO:0007669"/>
    <property type="project" value="InterPro"/>
</dbReference>
<dbReference type="GeneID" id="114657915"/>
<dbReference type="InterPro" id="IPR045046">
    <property type="entry name" value="Vps9-like"/>
</dbReference>
<dbReference type="Proteomes" id="UP000694620">
    <property type="component" value="Chromosome 9"/>
</dbReference>
<proteinExistence type="predicted"/>
<feature type="domain" description="VPS9" evidence="2">
    <location>
        <begin position="495"/>
        <end position="652"/>
    </location>
</feature>
<reference evidence="3" key="1">
    <citation type="submission" date="2021-06" db="EMBL/GenBank/DDBJ databases">
        <authorList>
            <consortium name="Wellcome Sanger Institute Data Sharing"/>
        </authorList>
    </citation>
    <scope>NUCLEOTIDE SEQUENCE [LARGE SCALE GENOMIC DNA]</scope>
</reference>
<dbReference type="GO" id="GO:0031267">
    <property type="term" value="F:small GTPase binding"/>
    <property type="evidence" value="ECO:0007669"/>
    <property type="project" value="TreeGrafter"/>
</dbReference>
<gene>
    <name evidence="3" type="primary">VPS9D1</name>
    <name evidence="3" type="synonym">vps9d1</name>
</gene>
<evidence type="ECO:0000313" key="4">
    <source>
        <dbReference type="Proteomes" id="UP000694620"/>
    </source>
</evidence>
<name>A0A8C4TC22_ERPCA</name>
<dbReference type="GO" id="GO:0005829">
    <property type="term" value="C:cytosol"/>
    <property type="evidence" value="ECO:0007669"/>
    <property type="project" value="TreeGrafter"/>
</dbReference>
<keyword evidence="4" id="KW-1185">Reference proteome</keyword>
<dbReference type="AlphaFoldDB" id="A0A8C4TC22"/>